<accession>A0ABQ9YFI9</accession>
<dbReference type="EMBL" id="JARBJD010000011">
    <property type="protein sequence ID" value="KAK2962468.1"/>
    <property type="molecule type" value="Genomic_DNA"/>
</dbReference>
<gene>
    <name evidence="2" type="ORF">BLNAU_2711</name>
</gene>
<reference evidence="2 3" key="1">
    <citation type="journal article" date="2022" name="bioRxiv">
        <title>Genomics of Preaxostyla Flagellates Illuminates Evolutionary Transitions and the Path Towards Mitochondrial Loss.</title>
        <authorList>
            <person name="Novak L.V.F."/>
            <person name="Treitli S.C."/>
            <person name="Pyrih J."/>
            <person name="Halakuc P."/>
            <person name="Pipaliya S.V."/>
            <person name="Vacek V."/>
            <person name="Brzon O."/>
            <person name="Soukal P."/>
            <person name="Eme L."/>
            <person name="Dacks J.B."/>
            <person name="Karnkowska A."/>
            <person name="Elias M."/>
            <person name="Hampl V."/>
        </authorList>
    </citation>
    <scope>NUCLEOTIDE SEQUENCE [LARGE SCALE GENOMIC DNA]</scope>
    <source>
        <strain evidence="2">NAU3</strain>
        <tissue evidence="2">Gut</tissue>
    </source>
</reference>
<organism evidence="2 3">
    <name type="scientific">Blattamonas nauphoetae</name>
    <dbReference type="NCBI Taxonomy" id="2049346"/>
    <lineage>
        <taxon>Eukaryota</taxon>
        <taxon>Metamonada</taxon>
        <taxon>Preaxostyla</taxon>
        <taxon>Oxymonadida</taxon>
        <taxon>Blattamonas</taxon>
    </lineage>
</organism>
<comment type="caution">
    <text evidence="2">The sequence shown here is derived from an EMBL/GenBank/DDBJ whole genome shotgun (WGS) entry which is preliminary data.</text>
</comment>
<feature type="region of interest" description="Disordered" evidence="1">
    <location>
        <begin position="1"/>
        <end position="24"/>
    </location>
</feature>
<evidence type="ECO:0000313" key="3">
    <source>
        <dbReference type="Proteomes" id="UP001281761"/>
    </source>
</evidence>
<evidence type="ECO:0000256" key="1">
    <source>
        <dbReference type="SAM" id="MobiDB-lite"/>
    </source>
</evidence>
<keyword evidence="3" id="KW-1185">Reference proteome</keyword>
<name>A0ABQ9YFI9_9EUKA</name>
<evidence type="ECO:0000313" key="2">
    <source>
        <dbReference type="EMBL" id="KAK2962468.1"/>
    </source>
</evidence>
<protein>
    <submittedName>
        <fullName evidence="2">Uncharacterized protein</fullName>
    </submittedName>
</protein>
<proteinExistence type="predicted"/>
<sequence length="120" mass="13024">MTKSCAAQKSKEKASFSREYPSSPLSSATFFVYAFPFSDGFILTAAARAHSDLGFDTSASVKRNWRLRLDSSMLSMSVTVSIPFSPQHSPISAIAFSASHPRAPAPTKKQCTSNNRLCIV</sequence>
<dbReference type="Proteomes" id="UP001281761">
    <property type="component" value="Unassembled WGS sequence"/>
</dbReference>